<feature type="domain" description="Major facilitator superfamily (MFS) profile" evidence="6">
    <location>
        <begin position="1"/>
        <end position="146"/>
    </location>
</feature>
<dbReference type="PANTHER" id="PTHR48022:SF13">
    <property type="entry name" value="MAJOR FACILITATOR SUPERFAMILY (MFS) PROFILE DOMAIN-CONTAINING PROTEIN"/>
    <property type="match status" value="1"/>
</dbReference>
<keyword evidence="4" id="KW-1133">Transmembrane helix</keyword>
<dbReference type="Proteomes" id="UP000242519">
    <property type="component" value="Unassembled WGS sequence"/>
</dbReference>
<reference evidence="7 8" key="1">
    <citation type="submission" date="2017-04" db="EMBL/GenBank/DDBJ databases">
        <title>Draft genome sequence of Marssonina coronaria NL1: causal agent of apple blotch.</title>
        <authorList>
            <person name="Cheng Q."/>
        </authorList>
    </citation>
    <scope>NUCLEOTIDE SEQUENCE [LARGE SCALE GENOMIC DNA]</scope>
    <source>
        <strain evidence="7 8">NL1</strain>
    </source>
</reference>
<sequence>MNALQCIVSFAGSMFVDKIGRRPLLIWIGVATVSGIQATSGGKASSAATVAMIYIFQTVYSFAWTPVQALHPVEVISFEMHAKGMAFSNMVVTAGLSTDSMPICTLVNQFGFPVTMPDIEWKKYIVFTVWCLIQAALIYFFIPETKNRTLEELDEIFGAQNLMKASIAKKKLELDQNANIIGVVDLSKDGASA</sequence>
<comment type="subcellular location">
    <subcellularLocation>
        <location evidence="1">Membrane</location>
        <topology evidence="1">Multi-pass membrane protein</topology>
    </subcellularLocation>
</comment>
<evidence type="ECO:0000256" key="3">
    <source>
        <dbReference type="ARBA" id="ARBA00022692"/>
    </source>
</evidence>
<dbReference type="OrthoDB" id="6133115at2759"/>
<keyword evidence="5" id="KW-0472">Membrane</keyword>
<dbReference type="SUPFAM" id="SSF103473">
    <property type="entry name" value="MFS general substrate transporter"/>
    <property type="match status" value="1"/>
</dbReference>
<dbReference type="InParanoid" id="A0A218Z3R1"/>
<dbReference type="InterPro" id="IPR050360">
    <property type="entry name" value="MFS_Sugar_Transporters"/>
</dbReference>
<evidence type="ECO:0000256" key="5">
    <source>
        <dbReference type="ARBA" id="ARBA00023136"/>
    </source>
</evidence>
<comment type="similarity">
    <text evidence="2">Belongs to the major facilitator superfamily. Sugar transporter (TC 2.A.1.1) family.</text>
</comment>
<dbReference type="EMBL" id="MZNU01000219">
    <property type="protein sequence ID" value="OWP02618.1"/>
    <property type="molecule type" value="Genomic_DNA"/>
</dbReference>
<dbReference type="PROSITE" id="PS00216">
    <property type="entry name" value="SUGAR_TRANSPORT_1"/>
    <property type="match status" value="1"/>
</dbReference>
<accession>A0A218Z3R1</accession>
<name>A0A218Z3R1_9HELO</name>
<evidence type="ECO:0000259" key="6">
    <source>
        <dbReference type="PROSITE" id="PS50850"/>
    </source>
</evidence>
<dbReference type="PROSITE" id="PS50850">
    <property type="entry name" value="MFS"/>
    <property type="match status" value="1"/>
</dbReference>
<keyword evidence="3" id="KW-0812">Transmembrane</keyword>
<organism evidence="7 8">
    <name type="scientific">Diplocarpon coronariae</name>
    <dbReference type="NCBI Taxonomy" id="2795749"/>
    <lineage>
        <taxon>Eukaryota</taxon>
        <taxon>Fungi</taxon>
        <taxon>Dikarya</taxon>
        <taxon>Ascomycota</taxon>
        <taxon>Pezizomycotina</taxon>
        <taxon>Leotiomycetes</taxon>
        <taxon>Helotiales</taxon>
        <taxon>Drepanopezizaceae</taxon>
        <taxon>Diplocarpon</taxon>
    </lineage>
</organism>
<evidence type="ECO:0000313" key="7">
    <source>
        <dbReference type="EMBL" id="OWP02618.1"/>
    </source>
</evidence>
<dbReference type="GO" id="GO:0005351">
    <property type="term" value="F:carbohydrate:proton symporter activity"/>
    <property type="evidence" value="ECO:0007669"/>
    <property type="project" value="TreeGrafter"/>
</dbReference>
<dbReference type="InterPro" id="IPR036259">
    <property type="entry name" value="MFS_trans_sf"/>
</dbReference>
<protein>
    <recommendedName>
        <fullName evidence="6">Major facilitator superfamily (MFS) profile domain-containing protein</fullName>
    </recommendedName>
</protein>
<evidence type="ECO:0000256" key="1">
    <source>
        <dbReference type="ARBA" id="ARBA00004141"/>
    </source>
</evidence>
<proteinExistence type="inferred from homology"/>
<dbReference type="Gene3D" id="1.20.1250.20">
    <property type="entry name" value="MFS general substrate transporter like domains"/>
    <property type="match status" value="1"/>
</dbReference>
<dbReference type="InterPro" id="IPR005829">
    <property type="entry name" value="Sugar_transporter_CS"/>
</dbReference>
<dbReference type="PANTHER" id="PTHR48022">
    <property type="entry name" value="PLASTIDIC GLUCOSE TRANSPORTER 4"/>
    <property type="match status" value="1"/>
</dbReference>
<keyword evidence="8" id="KW-1185">Reference proteome</keyword>
<dbReference type="GO" id="GO:0016020">
    <property type="term" value="C:membrane"/>
    <property type="evidence" value="ECO:0007669"/>
    <property type="project" value="UniProtKB-SubCell"/>
</dbReference>
<evidence type="ECO:0000313" key="8">
    <source>
        <dbReference type="Proteomes" id="UP000242519"/>
    </source>
</evidence>
<dbReference type="AlphaFoldDB" id="A0A218Z3R1"/>
<gene>
    <name evidence="7" type="ORF">B2J93_6451</name>
</gene>
<evidence type="ECO:0000256" key="4">
    <source>
        <dbReference type="ARBA" id="ARBA00022989"/>
    </source>
</evidence>
<dbReference type="InterPro" id="IPR020846">
    <property type="entry name" value="MFS_dom"/>
</dbReference>
<comment type="caution">
    <text evidence="7">The sequence shown here is derived from an EMBL/GenBank/DDBJ whole genome shotgun (WGS) entry which is preliminary data.</text>
</comment>
<dbReference type="STRING" id="503106.A0A218Z3R1"/>
<evidence type="ECO:0000256" key="2">
    <source>
        <dbReference type="ARBA" id="ARBA00010992"/>
    </source>
</evidence>
<dbReference type="Pfam" id="PF00083">
    <property type="entry name" value="Sugar_tr"/>
    <property type="match status" value="1"/>
</dbReference>
<dbReference type="InterPro" id="IPR005828">
    <property type="entry name" value="MFS_sugar_transport-like"/>
</dbReference>